<feature type="domain" description="DUF6701" evidence="1">
    <location>
        <begin position="881"/>
        <end position="1478"/>
    </location>
</feature>
<proteinExistence type="predicted"/>
<dbReference type="InterPro" id="IPR013320">
    <property type="entry name" value="ConA-like_dom_sf"/>
</dbReference>
<accession>A0ABT0N2Z1</accession>
<dbReference type="SUPFAM" id="SSF49899">
    <property type="entry name" value="Concanavalin A-like lectins/glucanases"/>
    <property type="match status" value="1"/>
</dbReference>
<dbReference type="EMBL" id="JAKIKT010000001">
    <property type="protein sequence ID" value="MCL2912256.1"/>
    <property type="molecule type" value="Genomic_DNA"/>
</dbReference>
<dbReference type="Proteomes" id="UP001202831">
    <property type="component" value="Unassembled WGS sequence"/>
</dbReference>
<gene>
    <name evidence="2" type="ORF">L2725_00420</name>
</gene>
<dbReference type="Gene3D" id="2.60.120.200">
    <property type="match status" value="1"/>
</dbReference>
<reference evidence="2 3" key="1">
    <citation type="submission" date="2022-01" db="EMBL/GenBank/DDBJ databases">
        <title>Whole genome-based taxonomy of the Shewanellaceae.</title>
        <authorList>
            <person name="Martin-Rodriguez A.J."/>
        </authorList>
    </citation>
    <scope>NUCLEOTIDE SEQUENCE [LARGE SCALE GENOMIC DNA]</scope>
    <source>
        <strain evidence="2 3">DSM 21332</strain>
    </source>
</reference>
<dbReference type="InterPro" id="IPR046524">
    <property type="entry name" value="DUF6701"/>
</dbReference>
<name>A0ABT0N2Z1_9GAMM</name>
<protein>
    <recommendedName>
        <fullName evidence="1">DUF6701 domain-containing protein</fullName>
    </recommendedName>
</protein>
<evidence type="ECO:0000313" key="2">
    <source>
        <dbReference type="EMBL" id="MCL2912256.1"/>
    </source>
</evidence>
<comment type="caution">
    <text evidence="2">The sequence shown here is derived from an EMBL/GenBank/DDBJ whole genome shotgun (WGS) entry which is preliminary data.</text>
</comment>
<organism evidence="2 3">
    <name type="scientific">Shewanella corallii</name>
    <dbReference type="NCBI Taxonomy" id="560080"/>
    <lineage>
        <taxon>Bacteria</taxon>
        <taxon>Pseudomonadati</taxon>
        <taxon>Pseudomonadota</taxon>
        <taxon>Gammaproteobacteria</taxon>
        <taxon>Alteromonadales</taxon>
        <taxon>Shewanellaceae</taxon>
        <taxon>Shewanella</taxon>
    </lineage>
</organism>
<dbReference type="Pfam" id="PF20419">
    <property type="entry name" value="DUF6701"/>
    <property type="match status" value="1"/>
</dbReference>
<evidence type="ECO:0000313" key="3">
    <source>
        <dbReference type="Proteomes" id="UP001202831"/>
    </source>
</evidence>
<sequence length="1479" mass="159128">MGCIRPLSVNYLIMTGLALLCWFIPLSSAQALPACKQIFTDPVTGLHPNALTPPRDLRSAGNISCHMLSSCPASFPDEFEPGDYRFGNGHFSGISAVEAEDRSVRLYFDNLYLDATWFNVDYGFGDAANLVIYVSGNLTMRHGSKIHGVVYVGGSADIDVTSEITGALSAGGAMAPWWIDRVDVDLDDVANADFGPLCPSAVKTGLPLQFGQASQQAVSFDRPFPPGTKPLVFLMPRITASNPGRRAPASVFLTSVDRYGFSYRSKTAPGSSGVARVTPVDWIAVLPGKHWLKTSTGKRLIVAGREEIDTVNRGGKRGRFESLDLEPGLTTVLTQLQTSRNNCWLTSVGLRPSAYSDELWLAMESSGAVRGNRCYPGGVNLNHLQDEDIAFLAMAPGKGVIDTPDGEVRFQAGSGVNVSGYNASLSRQCAYSSPLASGWFSSAPVLVSGLESRNDNDGGWLRMCGINANEVSMVVDETANQDRHDNQENFGFLALEKPTEPEMTCLPIDTFSRDTLGSNWVSAKLPGSASPGINNGRLVITRKLGDQAASLTYRYLFPADANAIRVSFDYYAWHQSAGRGGDGVAVVFSDANQSPSPGGFGGAMGYAQRMRDGKQFPGFHGGWLGIALDSWGNFSSSEGGKVGGAGSRPDTVAMRGAFNTGYAYLGGAPGNSQSTAKLSPPLEQANSSYPGPGDHYSFLLDTRSADHSYVSVDRVLAGNGRQQRIVNNMDITQTLSGQRQRPNNFYISLTGSTGQAFNEHAIDNFQVCALKSQPVEEEVHHFEFDYSGSPLACAPLAVTVRACANEDCSELYTDDVRADLLPRNSGSVSWLNANQQPLGTNTVNIQGGERRLFLRQTSAAPEDVVSLDVGNSSPATMPYSQTLCFNGGTRASCSMNFAEAGFILDEVATYAGRPATMRLQAVRKSDSSLMCQPAFANQSKDLYLSVEHHQPRLPVDPSADGLKIRQSGGKTVTLPKVSQAPLLTPVKFDSQGIAHLELTYPDAGWLNLNASYQGKGDDTGLVMRSTNGNLRSVPAGLCLTPPAGAVCRLGNPAGCKPFARAGEGFQLVISAHAWQSDSDNKYCDNPVTPSFAMPDIKLGSELVAPVGGETGKTGMTEQDINLGGVARFEQSIDEVGVFKFSASNPENKQGQPIYYLDAGLPVGQAQTPAIGRFVPAAFRIGDSVIAPGCNTGFSYMGQPFGLGFTATALNLEYHQTFNYRGQYAKGIAALQAENSDDGISLSHRLSPLPPLVWQQGKAVVASTQTIHFGRPPAPGLDGPYEQLAVGIAIDDRDGNMAVMAGADMNSDIQGDCHTLGCGAVALGTQKMRFGRMHMENVYGPENADLAMPVLAEYWDGKHWQLNELDQCSSPLSVSLQPSTQFRPELKFGQRVSRSLPQGQTHISNGRLKLIWHNHFAPSAPQDSRFYRGEVSAPLAVPDWLKFYWGWQKSDALQATDPRGSAFFGRYRGDDKVIYWHEVK</sequence>
<keyword evidence="3" id="KW-1185">Reference proteome</keyword>
<evidence type="ECO:0000259" key="1">
    <source>
        <dbReference type="Pfam" id="PF20419"/>
    </source>
</evidence>
<dbReference type="RefSeq" id="WP_249247053.1">
    <property type="nucleotide sequence ID" value="NZ_JAKIKT010000001.1"/>
</dbReference>